<feature type="domain" description="DUF6630" evidence="1">
    <location>
        <begin position="5"/>
        <end position="140"/>
    </location>
</feature>
<gene>
    <name evidence="2" type="ORF">BJ980_002151</name>
</gene>
<name>A0A7Y9S344_9ACTN</name>
<comment type="caution">
    <text evidence="2">The sequence shown here is derived from an EMBL/GenBank/DDBJ whole genome shotgun (WGS) entry which is preliminary data.</text>
</comment>
<dbReference type="Pfam" id="PF20335">
    <property type="entry name" value="DUF6630"/>
    <property type="match status" value="1"/>
</dbReference>
<dbReference type="EMBL" id="JACCAA010000001">
    <property type="protein sequence ID" value="NYG59228.1"/>
    <property type="molecule type" value="Genomic_DNA"/>
</dbReference>
<dbReference type="RefSeq" id="WP_179502301.1">
    <property type="nucleotide sequence ID" value="NZ_JACCAA010000001.1"/>
</dbReference>
<evidence type="ECO:0000313" key="3">
    <source>
        <dbReference type="Proteomes" id="UP000540656"/>
    </source>
</evidence>
<proteinExistence type="predicted"/>
<accession>A0A7Y9S344</accession>
<evidence type="ECO:0000313" key="2">
    <source>
        <dbReference type="EMBL" id="NYG59228.1"/>
    </source>
</evidence>
<dbReference type="Proteomes" id="UP000540656">
    <property type="component" value="Unassembled WGS sequence"/>
</dbReference>
<reference evidence="2 3" key="1">
    <citation type="submission" date="2020-07" db="EMBL/GenBank/DDBJ databases">
        <title>Sequencing the genomes of 1000 actinobacteria strains.</title>
        <authorList>
            <person name="Klenk H.-P."/>
        </authorList>
    </citation>
    <scope>NUCLEOTIDE SEQUENCE [LARGE SCALE GENOMIC DNA]</scope>
    <source>
        <strain evidence="2 3">DSM 23819</strain>
    </source>
</reference>
<keyword evidence="3" id="KW-1185">Reference proteome</keyword>
<organism evidence="2 3">
    <name type="scientific">Nocardioides daedukensis</name>
    <dbReference type="NCBI Taxonomy" id="634462"/>
    <lineage>
        <taxon>Bacteria</taxon>
        <taxon>Bacillati</taxon>
        <taxon>Actinomycetota</taxon>
        <taxon>Actinomycetes</taxon>
        <taxon>Propionibacteriales</taxon>
        <taxon>Nocardioidaceae</taxon>
        <taxon>Nocardioides</taxon>
    </lineage>
</organism>
<protein>
    <recommendedName>
        <fullName evidence="1">DUF6630 domain-containing protein</fullName>
    </recommendedName>
</protein>
<sequence length="147" mass="15978">MREDWMRLCALLHDDAELQGGVDRALESVAGDVDPWLVLIDELDQSGALAYLDQSDSGWELYDALGGLPLLRESGIRLDPLQDVDTLEPAIARANEVLAEHGLGVVHLDEESDDYPLVVVRKGDVAEIIAIAGRLERTATVYAGTAQ</sequence>
<dbReference type="AlphaFoldDB" id="A0A7Y9S344"/>
<dbReference type="InterPro" id="IPR046582">
    <property type="entry name" value="DUF6630"/>
</dbReference>
<evidence type="ECO:0000259" key="1">
    <source>
        <dbReference type="Pfam" id="PF20335"/>
    </source>
</evidence>